<protein>
    <recommendedName>
        <fullName evidence="2">Cytochrome b5 heme-binding domain-containing protein</fullName>
    </recommendedName>
</protein>
<sequence>SSEHQSNPGMAPNGETERYIETSINPKLLSDDQLHLSINGQWYDLTQWQNLHPGGKEILQNLNGKDATDAFYAIHSDDAIKRLSRLKPCSSLHIQTMLPSTIEPTKLTLSFRHLRENLISNGYFNRSLFWELFYHLSVYFLCLLGTFCHFYWNHTLLAILLIGFGMQQAGWIGHDYAHGRGSWMRWLCKSLTGFVNAFSPTWWSHKHNTHHVYTNNIGIDTDVSNDPVFHLFFPSKDKDVWFRSYQHWYYIPVYSFLYISWRWQSLQHAYNTSKYFELMVMLPNYIWLYMLGWQVALGSILFGGLLVAGIVTATHQSEEMLYDSNHSFVETQFLTTCDARCDNFFMEWLWGGMQYQLEHHLFPTMPKYNYARVRPILKQWAQQNNIEYRIESVWSIWHRNYLTLKYYANQAINTQDAA</sequence>
<evidence type="ECO:0000313" key="4">
    <source>
        <dbReference type="Proteomes" id="UP000663868"/>
    </source>
</evidence>
<feature type="domain" description="Cytochrome b5 heme-binding" evidence="2">
    <location>
        <begin position="1"/>
        <end position="98"/>
    </location>
</feature>
<feature type="transmembrane region" description="Helical" evidence="1">
    <location>
        <begin position="286"/>
        <end position="311"/>
    </location>
</feature>
<dbReference type="PROSITE" id="PS50255">
    <property type="entry name" value="CYTOCHROME_B5_2"/>
    <property type="match status" value="1"/>
</dbReference>
<dbReference type="GO" id="GO:0042759">
    <property type="term" value="P:long-chain fatty acid biosynthetic process"/>
    <property type="evidence" value="ECO:0007669"/>
    <property type="project" value="UniProtKB-ARBA"/>
</dbReference>
<dbReference type="SUPFAM" id="SSF55856">
    <property type="entry name" value="Cytochrome b5-like heme/steroid binding domain"/>
    <property type="match status" value="1"/>
</dbReference>
<evidence type="ECO:0000256" key="1">
    <source>
        <dbReference type="SAM" id="Phobius"/>
    </source>
</evidence>
<dbReference type="CDD" id="cd03506">
    <property type="entry name" value="Delta6-FADS-like"/>
    <property type="match status" value="1"/>
</dbReference>
<dbReference type="InterPro" id="IPR005804">
    <property type="entry name" value="FA_desaturase_dom"/>
</dbReference>
<name>A0A819D1E8_9BILA</name>
<dbReference type="PANTHER" id="PTHR19353">
    <property type="entry name" value="FATTY ACID DESATURASE 2"/>
    <property type="match status" value="1"/>
</dbReference>
<dbReference type="EMBL" id="CAJOBB010001149">
    <property type="protein sequence ID" value="CAF3816506.1"/>
    <property type="molecule type" value="Genomic_DNA"/>
</dbReference>
<feature type="non-terminal residue" evidence="3">
    <location>
        <position position="1"/>
    </location>
</feature>
<comment type="caution">
    <text evidence="3">The sequence shown here is derived from an EMBL/GenBank/DDBJ whole genome shotgun (WGS) entry which is preliminary data.</text>
</comment>
<dbReference type="Pfam" id="PF00487">
    <property type="entry name" value="FA_desaturase"/>
    <property type="match status" value="1"/>
</dbReference>
<proteinExistence type="predicted"/>
<dbReference type="GO" id="GO:0006636">
    <property type="term" value="P:unsaturated fatty acid biosynthetic process"/>
    <property type="evidence" value="ECO:0007669"/>
    <property type="project" value="UniProtKB-ARBA"/>
</dbReference>
<accession>A0A819D1E8</accession>
<dbReference type="InterPro" id="IPR036400">
    <property type="entry name" value="Cyt_B5-like_heme/steroid_sf"/>
</dbReference>
<dbReference type="GO" id="GO:0016717">
    <property type="term" value="F:oxidoreductase activity, acting on paired donors, with oxidation of a pair of donors resulting in the reduction of molecular oxygen to two molecules of water"/>
    <property type="evidence" value="ECO:0007669"/>
    <property type="project" value="TreeGrafter"/>
</dbReference>
<dbReference type="Pfam" id="PF00173">
    <property type="entry name" value="Cyt-b5"/>
    <property type="match status" value="1"/>
</dbReference>
<dbReference type="GO" id="GO:0016020">
    <property type="term" value="C:membrane"/>
    <property type="evidence" value="ECO:0007669"/>
    <property type="project" value="TreeGrafter"/>
</dbReference>
<feature type="transmembrane region" description="Helical" evidence="1">
    <location>
        <begin position="248"/>
        <end position="266"/>
    </location>
</feature>
<dbReference type="Gene3D" id="3.10.120.10">
    <property type="entry name" value="Cytochrome b5-like heme/steroid binding domain"/>
    <property type="match status" value="1"/>
</dbReference>
<dbReference type="Proteomes" id="UP000663868">
    <property type="component" value="Unassembled WGS sequence"/>
</dbReference>
<feature type="transmembrane region" description="Helical" evidence="1">
    <location>
        <begin position="132"/>
        <end position="152"/>
    </location>
</feature>
<reference evidence="3" key="1">
    <citation type="submission" date="2021-02" db="EMBL/GenBank/DDBJ databases">
        <authorList>
            <person name="Nowell W R."/>
        </authorList>
    </citation>
    <scope>NUCLEOTIDE SEQUENCE</scope>
</reference>
<keyword evidence="1" id="KW-1133">Transmembrane helix</keyword>
<dbReference type="AlphaFoldDB" id="A0A819D1E8"/>
<evidence type="ECO:0000259" key="2">
    <source>
        <dbReference type="PROSITE" id="PS50255"/>
    </source>
</evidence>
<dbReference type="InterPro" id="IPR001199">
    <property type="entry name" value="Cyt_B5-like_heme/steroid-bd"/>
</dbReference>
<keyword evidence="1" id="KW-0812">Transmembrane</keyword>
<organism evidence="3 4">
    <name type="scientific">Adineta steineri</name>
    <dbReference type="NCBI Taxonomy" id="433720"/>
    <lineage>
        <taxon>Eukaryota</taxon>
        <taxon>Metazoa</taxon>
        <taxon>Spiralia</taxon>
        <taxon>Gnathifera</taxon>
        <taxon>Rotifera</taxon>
        <taxon>Eurotatoria</taxon>
        <taxon>Bdelloidea</taxon>
        <taxon>Adinetida</taxon>
        <taxon>Adinetidae</taxon>
        <taxon>Adineta</taxon>
    </lineage>
</organism>
<dbReference type="PANTHER" id="PTHR19353:SF19">
    <property type="entry name" value="DELTA(5) FATTY ACID DESATURASE C-RELATED"/>
    <property type="match status" value="1"/>
</dbReference>
<evidence type="ECO:0000313" key="3">
    <source>
        <dbReference type="EMBL" id="CAF3816506.1"/>
    </source>
</evidence>
<dbReference type="PIRSF" id="PIRSF015921">
    <property type="entry name" value="FA_sphinglp_des"/>
    <property type="match status" value="1"/>
</dbReference>
<dbReference type="SMART" id="SM01117">
    <property type="entry name" value="Cyt-b5"/>
    <property type="match status" value="1"/>
</dbReference>
<gene>
    <name evidence="3" type="ORF">KXQ929_LOCUS17958</name>
</gene>
<dbReference type="InterPro" id="IPR012171">
    <property type="entry name" value="Fatty_acid_desaturase"/>
</dbReference>
<keyword evidence="1" id="KW-0472">Membrane</keyword>